<dbReference type="GO" id="GO:0005886">
    <property type="term" value="C:plasma membrane"/>
    <property type="evidence" value="ECO:0007669"/>
    <property type="project" value="UniProtKB-SubCell"/>
</dbReference>
<dbReference type="Proteomes" id="UP000018895">
    <property type="component" value="Unassembled WGS sequence"/>
</dbReference>
<dbReference type="PANTHER" id="PTHR12677">
    <property type="entry name" value="GOLGI APPARATUS MEMBRANE PROTEIN TVP38-RELATED"/>
    <property type="match status" value="1"/>
</dbReference>
<reference evidence="8" key="1">
    <citation type="journal article" date="2014" name="Genome Announc.">
        <title>Draft Genome Sequences of Three Alkaliphilic Bacillus Strains, Bacillus wakoensis JCM 9140T, Bacillus akibai JCM 9157T, and Bacillus hemicellulosilyticus JCM 9152T.</title>
        <authorList>
            <person name="Yuki M."/>
            <person name="Oshima K."/>
            <person name="Suda W."/>
            <person name="Oshida Y."/>
            <person name="Kitamura K."/>
            <person name="Iida T."/>
            <person name="Hattori M."/>
            <person name="Ohkuma M."/>
        </authorList>
    </citation>
    <scope>NUCLEOTIDE SEQUENCE [LARGE SCALE GENOMIC DNA]</scope>
    <source>
        <strain evidence="8">JCM 9152</strain>
    </source>
</reference>
<evidence type="ECO:0000256" key="6">
    <source>
        <dbReference type="RuleBase" id="RU366058"/>
    </source>
</evidence>
<dbReference type="PANTHER" id="PTHR12677:SF59">
    <property type="entry name" value="GOLGI APPARATUS MEMBRANE PROTEIN TVP38-RELATED"/>
    <property type="match status" value="1"/>
</dbReference>
<evidence type="ECO:0000256" key="5">
    <source>
        <dbReference type="ARBA" id="ARBA00023136"/>
    </source>
</evidence>
<dbReference type="Pfam" id="PF09335">
    <property type="entry name" value="VTT_dom"/>
    <property type="match status" value="1"/>
</dbReference>
<feature type="transmembrane region" description="Helical" evidence="6">
    <location>
        <begin position="154"/>
        <end position="173"/>
    </location>
</feature>
<evidence type="ECO:0000256" key="1">
    <source>
        <dbReference type="ARBA" id="ARBA00004651"/>
    </source>
</evidence>
<keyword evidence="5 6" id="KW-0472">Membrane</keyword>
<evidence type="ECO:0000256" key="2">
    <source>
        <dbReference type="ARBA" id="ARBA00022475"/>
    </source>
</evidence>
<gene>
    <name evidence="8" type="ORF">JCM9152_1540</name>
</gene>
<protein>
    <recommendedName>
        <fullName evidence="6">TVP38/TMEM64 family membrane protein</fullName>
    </recommendedName>
</protein>
<comment type="caution">
    <text evidence="6">Lacks conserved residue(s) required for the propagation of feature annotation.</text>
</comment>
<dbReference type="InterPro" id="IPR032816">
    <property type="entry name" value="VTT_dom"/>
</dbReference>
<organism evidence="8 9">
    <name type="scientific">Halalkalibacter hemicellulosilyticusJCM 9152</name>
    <dbReference type="NCBI Taxonomy" id="1236971"/>
    <lineage>
        <taxon>Bacteria</taxon>
        <taxon>Bacillati</taxon>
        <taxon>Bacillota</taxon>
        <taxon>Bacilli</taxon>
        <taxon>Bacillales</taxon>
        <taxon>Bacillaceae</taxon>
        <taxon>Halalkalibacter</taxon>
    </lineage>
</organism>
<comment type="similarity">
    <text evidence="6">Belongs to the TVP38/TMEM64 family.</text>
</comment>
<comment type="subcellular location">
    <subcellularLocation>
        <location evidence="1 6">Cell membrane</location>
        <topology evidence="1 6">Multi-pass membrane protein</topology>
    </subcellularLocation>
</comment>
<comment type="caution">
    <text evidence="8">The sequence shown here is derived from an EMBL/GenBank/DDBJ whole genome shotgun (WGS) entry which is preliminary data.</text>
</comment>
<proteinExistence type="inferred from homology"/>
<feature type="transmembrane region" description="Helical" evidence="6">
    <location>
        <begin position="54"/>
        <end position="75"/>
    </location>
</feature>
<keyword evidence="4 6" id="KW-1133">Transmembrane helix</keyword>
<name>W4QEP7_9BACI</name>
<feature type="transmembrane region" description="Helical" evidence="6">
    <location>
        <begin position="96"/>
        <end position="120"/>
    </location>
</feature>
<evidence type="ECO:0000256" key="3">
    <source>
        <dbReference type="ARBA" id="ARBA00022692"/>
    </source>
</evidence>
<keyword evidence="3 6" id="KW-0812">Transmembrane</keyword>
<keyword evidence="2 6" id="KW-1003">Cell membrane</keyword>
<dbReference type="RefSeq" id="WP_035342532.1">
    <property type="nucleotide sequence ID" value="NZ_BAUU01000009.1"/>
</dbReference>
<feature type="domain" description="VTT" evidence="7">
    <location>
        <begin position="36"/>
        <end position="149"/>
    </location>
</feature>
<dbReference type="STRING" id="1236971.JCM9152_1540"/>
<sequence>MEEFLERSLQMIEQSGWLAPLFFILLHVFRQVFFVPVLLVCLLGGYLFGTFYGSIYSIVGLTLVSILFYGVIGLFPSFRQRLSRLQEKVLKGKHQLNLAQLMVLRIMPFVHFHIISFYLIKTTSSFRQYTERSFLASMPPAIVYTAFGDMIHELPLAGTIVFVIFLVLIMLALRKKETTISWDTFFQKR</sequence>
<evidence type="ECO:0000313" key="8">
    <source>
        <dbReference type="EMBL" id="GAE30143.1"/>
    </source>
</evidence>
<evidence type="ECO:0000259" key="7">
    <source>
        <dbReference type="Pfam" id="PF09335"/>
    </source>
</evidence>
<keyword evidence="9" id="KW-1185">Reference proteome</keyword>
<accession>W4QEP7</accession>
<dbReference type="AlphaFoldDB" id="W4QEP7"/>
<dbReference type="EMBL" id="BAUU01000009">
    <property type="protein sequence ID" value="GAE30143.1"/>
    <property type="molecule type" value="Genomic_DNA"/>
</dbReference>
<dbReference type="InterPro" id="IPR015414">
    <property type="entry name" value="TMEM64"/>
</dbReference>
<evidence type="ECO:0000313" key="9">
    <source>
        <dbReference type="Proteomes" id="UP000018895"/>
    </source>
</evidence>
<feature type="transmembrane region" description="Helical" evidence="6">
    <location>
        <begin position="21"/>
        <end position="48"/>
    </location>
</feature>
<dbReference type="OrthoDB" id="2451090at2"/>
<evidence type="ECO:0000256" key="4">
    <source>
        <dbReference type="ARBA" id="ARBA00022989"/>
    </source>
</evidence>